<protein>
    <recommendedName>
        <fullName evidence="3">DUF4083 domain-containing protein</fullName>
    </recommendedName>
</protein>
<accession>W8YAR7</accession>
<reference evidence="2" key="1">
    <citation type="submission" date="2014-01" db="EMBL/GenBank/DDBJ databases">
        <title>Draft genome sequence of highly nematicidal Bacillus thuringiensis DB27.</title>
        <authorList>
            <person name="Iatsenko I."/>
            <person name="Pickard D."/>
            <person name="Corton C."/>
            <person name="Dougan G."/>
            <person name="Sommer R.J."/>
        </authorList>
    </citation>
    <scope>NUCLEOTIDE SEQUENCE [LARGE SCALE GENOMIC DNA]</scope>
    <source>
        <strain evidence="2">DB27</strain>
    </source>
</reference>
<name>W8YAR7_BACTU</name>
<evidence type="ECO:0000256" key="1">
    <source>
        <dbReference type="SAM" id="Phobius"/>
    </source>
</evidence>
<organism evidence="2">
    <name type="scientific">Bacillus thuringiensis DB27</name>
    <dbReference type="NCBI Taxonomy" id="1431339"/>
    <lineage>
        <taxon>Bacteria</taxon>
        <taxon>Bacillati</taxon>
        <taxon>Bacillota</taxon>
        <taxon>Bacilli</taxon>
        <taxon>Bacillales</taxon>
        <taxon>Bacillaceae</taxon>
        <taxon>Bacillus</taxon>
        <taxon>Bacillus cereus group</taxon>
    </lineage>
</organism>
<evidence type="ECO:0008006" key="3">
    <source>
        <dbReference type="Google" id="ProtNLM"/>
    </source>
</evidence>
<dbReference type="AlphaFoldDB" id="W8YAR7"/>
<keyword evidence="1" id="KW-1133">Transmembrane helix</keyword>
<keyword evidence="1" id="KW-0812">Transmembrane</keyword>
<proteinExistence type="predicted"/>
<dbReference type="HOGENOM" id="CLU_202352_0_0_9"/>
<keyword evidence="1" id="KW-0472">Membrane</keyword>
<sequence>MENVVYSEVMDMYTNFSIIGLLISMLPLFLIIFALRWVRFIYQNSEKQVEQNEKIIELLIEIKEQNDKESK</sequence>
<gene>
    <name evidence="2" type="ORF">BTDB27_004951</name>
</gene>
<feature type="transmembrane region" description="Helical" evidence="1">
    <location>
        <begin position="12"/>
        <end position="38"/>
    </location>
</feature>
<evidence type="ECO:0000313" key="2">
    <source>
        <dbReference type="EMBL" id="CDN38609.1"/>
    </source>
</evidence>
<reference evidence="2" key="2">
    <citation type="submission" date="2014-01" db="EMBL/GenBank/DDBJ databases">
        <authorList>
            <person name="Aslett M."/>
        </authorList>
    </citation>
    <scope>NUCLEOTIDE SEQUENCE [LARGE SCALE GENOMIC DNA]</scope>
    <source>
        <strain evidence="2">DB27</strain>
    </source>
</reference>
<dbReference type="Proteomes" id="UP000030682">
    <property type="component" value="Unassembled WGS sequence"/>
</dbReference>
<dbReference type="EMBL" id="HG810020">
    <property type="protein sequence ID" value="CDN38609.1"/>
    <property type="molecule type" value="Genomic_DNA"/>
</dbReference>